<keyword evidence="3 7" id="KW-0274">FAD</keyword>
<dbReference type="Gene3D" id="3.50.50.60">
    <property type="entry name" value="FAD/NAD(P)-binding domain"/>
    <property type="match status" value="2"/>
</dbReference>
<dbReference type="PANTHER" id="PTHR48105">
    <property type="entry name" value="THIOREDOXIN REDUCTASE 1-RELATED-RELATED"/>
    <property type="match status" value="1"/>
</dbReference>
<dbReference type="GO" id="GO:0005737">
    <property type="term" value="C:cytoplasm"/>
    <property type="evidence" value="ECO:0007669"/>
    <property type="project" value="InterPro"/>
</dbReference>
<gene>
    <name evidence="10" type="primary">trxB</name>
    <name evidence="10" type="ORF">CG710_005810</name>
</gene>
<accession>A0A371JHJ6</accession>
<evidence type="ECO:0000256" key="4">
    <source>
        <dbReference type="ARBA" id="ARBA00023002"/>
    </source>
</evidence>
<organism evidence="10 11">
    <name type="scientific">Lachnotalea glycerini</name>
    <dbReference type="NCBI Taxonomy" id="1763509"/>
    <lineage>
        <taxon>Bacteria</taxon>
        <taxon>Bacillati</taxon>
        <taxon>Bacillota</taxon>
        <taxon>Clostridia</taxon>
        <taxon>Lachnospirales</taxon>
        <taxon>Lachnospiraceae</taxon>
        <taxon>Lachnotalea</taxon>
    </lineage>
</organism>
<dbReference type="GO" id="GO:0019430">
    <property type="term" value="P:removal of superoxide radicals"/>
    <property type="evidence" value="ECO:0007669"/>
    <property type="project" value="UniProtKB-UniRule"/>
</dbReference>
<comment type="caution">
    <text evidence="10">The sequence shown here is derived from an EMBL/GenBank/DDBJ whole genome shotgun (WGS) entry which is preliminary data.</text>
</comment>
<dbReference type="OrthoDB" id="9806179at2"/>
<dbReference type="AlphaFoldDB" id="A0A371JHJ6"/>
<dbReference type="InterPro" id="IPR036188">
    <property type="entry name" value="FAD/NAD-bd_sf"/>
</dbReference>
<keyword evidence="8" id="KW-0521">NADP</keyword>
<reference evidence="10 11" key="1">
    <citation type="journal article" date="2017" name="Genome Announc.">
        <title>Draft Genome Sequence of a Sporulating and Motile Strain of Lachnotalea glycerini Isolated from Water in Quebec City, Canada.</title>
        <authorList>
            <person name="Maheux A.F."/>
            <person name="Boudreau D.K."/>
            <person name="Berube E."/>
            <person name="Boissinot M."/>
            <person name="Raymond F."/>
            <person name="Brodeur S."/>
            <person name="Corbeil J."/>
            <person name="Isabel S."/>
            <person name="Omar R.F."/>
            <person name="Bergeron M.G."/>
        </authorList>
    </citation>
    <scope>NUCLEOTIDE SEQUENCE [LARGE SCALE GENOMIC DNA]</scope>
    <source>
        <strain evidence="10 11">CCRI-19302</strain>
    </source>
</reference>
<dbReference type="InterPro" id="IPR008255">
    <property type="entry name" value="Pyr_nucl-diS_OxRdtase_2_AS"/>
</dbReference>
<comment type="similarity">
    <text evidence="1 7">Belongs to the class-II pyridine nucleotide-disulfide oxidoreductase family.</text>
</comment>
<keyword evidence="5" id="KW-1015">Disulfide bond</keyword>
<evidence type="ECO:0000259" key="9">
    <source>
        <dbReference type="Pfam" id="PF07992"/>
    </source>
</evidence>
<dbReference type="PROSITE" id="PS00573">
    <property type="entry name" value="PYRIDINE_REDOX_2"/>
    <property type="match status" value="1"/>
</dbReference>
<dbReference type="InterPro" id="IPR005982">
    <property type="entry name" value="Thioredox_Rdtase"/>
</dbReference>
<dbReference type="InterPro" id="IPR050097">
    <property type="entry name" value="Ferredoxin-NADP_redctase_2"/>
</dbReference>
<dbReference type="Pfam" id="PF07992">
    <property type="entry name" value="Pyr_redox_2"/>
    <property type="match status" value="1"/>
</dbReference>
<dbReference type="SUPFAM" id="SSF51905">
    <property type="entry name" value="FAD/NAD(P)-binding domain"/>
    <property type="match status" value="1"/>
</dbReference>
<dbReference type="InterPro" id="IPR023753">
    <property type="entry name" value="FAD/NAD-binding_dom"/>
</dbReference>
<sequence length="307" mass="33673">MKKMYDLIIIGSGPAGLSAAIYAQRAMLNTLTIEKNVMSGGQILNTYEVDNYPGYKGINGFDLGMKFREHADSLGAKFIEENVQEIVVVDDVKRVITDQGTYETKAIIIATGARYRKLEVPGEAEFSGMGVSYCATCDGAFFRNKTTCVVGGGDVAIEDAIFLARMCEKVYVIHRRDEFRAAKSLQEKLFSMDNVEIIWDSKVKQIKGDEKVSSLEVINVKTNEETNISTDGVFIAVGIIPNSDEFSSAVAMNEQKYIIAEENCSTDIDGVFAAGDIRTKMLRQIITAASDGANAVTSVQNYLNKLD</sequence>
<feature type="domain" description="FAD/NAD(P)-binding" evidence="9">
    <location>
        <begin position="5"/>
        <end position="292"/>
    </location>
</feature>
<evidence type="ECO:0000256" key="6">
    <source>
        <dbReference type="ARBA" id="ARBA00023284"/>
    </source>
</evidence>
<evidence type="ECO:0000313" key="11">
    <source>
        <dbReference type="Proteomes" id="UP000216411"/>
    </source>
</evidence>
<dbReference type="EMBL" id="NOKA02000005">
    <property type="protein sequence ID" value="RDY32194.1"/>
    <property type="molecule type" value="Genomic_DNA"/>
</dbReference>
<dbReference type="RefSeq" id="WP_094375812.1">
    <property type="nucleotide sequence ID" value="NZ_NOKA02000005.1"/>
</dbReference>
<evidence type="ECO:0000256" key="2">
    <source>
        <dbReference type="ARBA" id="ARBA00022630"/>
    </source>
</evidence>
<evidence type="ECO:0000256" key="3">
    <source>
        <dbReference type="ARBA" id="ARBA00022827"/>
    </source>
</evidence>
<dbReference type="Proteomes" id="UP000216411">
    <property type="component" value="Unassembled WGS sequence"/>
</dbReference>
<proteinExistence type="inferred from homology"/>
<evidence type="ECO:0000256" key="7">
    <source>
        <dbReference type="RuleBase" id="RU003880"/>
    </source>
</evidence>
<comment type="cofactor">
    <cofactor evidence="8">
        <name>FAD</name>
        <dbReference type="ChEBI" id="CHEBI:57692"/>
    </cofactor>
    <text evidence="8">Binds 1 FAD per subunit.</text>
</comment>
<dbReference type="PRINTS" id="PR00469">
    <property type="entry name" value="PNDRDTASEII"/>
</dbReference>
<keyword evidence="6 7" id="KW-0676">Redox-active center</keyword>
<comment type="subunit">
    <text evidence="7">Homodimer.</text>
</comment>
<evidence type="ECO:0000313" key="10">
    <source>
        <dbReference type="EMBL" id="RDY32194.1"/>
    </source>
</evidence>
<evidence type="ECO:0000256" key="5">
    <source>
        <dbReference type="ARBA" id="ARBA00023157"/>
    </source>
</evidence>
<comment type="catalytic activity">
    <reaction evidence="7">
        <text>[thioredoxin]-dithiol + NADP(+) = [thioredoxin]-disulfide + NADPH + H(+)</text>
        <dbReference type="Rhea" id="RHEA:20345"/>
        <dbReference type="Rhea" id="RHEA-COMP:10698"/>
        <dbReference type="Rhea" id="RHEA-COMP:10700"/>
        <dbReference type="ChEBI" id="CHEBI:15378"/>
        <dbReference type="ChEBI" id="CHEBI:29950"/>
        <dbReference type="ChEBI" id="CHEBI:50058"/>
        <dbReference type="ChEBI" id="CHEBI:57783"/>
        <dbReference type="ChEBI" id="CHEBI:58349"/>
        <dbReference type="EC" id="1.8.1.9"/>
    </reaction>
</comment>
<keyword evidence="2 7" id="KW-0285">Flavoprotein</keyword>
<evidence type="ECO:0000256" key="8">
    <source>
        <dbReference type="RuleBase" id="RU003881"/>
    </source>
</evidence>
<name>A0A371JHJ6_9FIRM</name>
<protein>
    <recommendedName>
        <fullName evidence="7">Thioredoxin reductase</fullName>
        <ecNumber evidence="7">1.8.1.9</ecNumber>
    </recommendedName>
</protein>
<evidence type="ECO:0000256" key="1">
    <source>
        <dbReference type="ARBA" id="ARBA00009333"/>
    </source>
</evidence>
<dbReference type="EC" id="1.8.1.9" evidence="7"/>
<keyword evidence="4 7" id="KW-0560">Oxidoreductase</keyword>
<dbReference type="NCBIfam" id="TIGR01292">
    <property type="entry name" value="TRX_reduct"/>
    <property type="match status" value="1"/>
</dbReference>
<keyword evidence="11" id="KW-1185">Reference proteome</keyword>
<dbReference type="PRINTS" id="PR00368">
    <property type="entry name" value="FADPNR"/>
</dbReference>
<dbReference type="GO" id="GO:0004791">
    <property type="term" value="F:thioredoxin-disulfide reductase (NADPH) activity"/>
    <property type="evidence" value="ECO:0007669"/>
    <property type="project" value="UniProtKB-UniRule"/>
</dbReference>